<dbReference type="RefSeq" id="WP_075367269.1">
    <property type="nucleotide sequence ID" value="NZ_MLBF01000079.1"/>
</dbReference>
<dbReference type="EMBL" id="MLBF01000079">
    <property type="protein sequence ID" value="OLN26368.1"/>
    <property type="molecule type" value="Genomic_DNA"/>
</dbReference>
<dbReference type="AlphaFoldDB" id="A0A1Q8QGF0"/>
<protein>
    <submittedName>
        <fullName evidence="1">Putative iron-sulfur binding reductase</fullName>
    </submittedName>
</protein>
<dbReference type="Proteomes" id="UP000186102">
    <property type="component" value="Unassembled WGS sequence"/>
</dbReference>
<sequence>MKQVYAPGCALLIYKQELAKKVLEFLNQDLDVINEHLICCRHEPNLEKGTQVINTCAGCDRRYRELYKGISTVSLWEILAESKTFPFPDYNGMKMSIHDACPTRTEERVHSAIRKLLERMNINIAEPKNTRTKAVCCGDSFYGVLPIEQVKKQMEKRSNEMPCDNVVVYCVSCIKAMFIGGKKPRYIIDLLFGETTGIGTFEPDAWHDELQKFIDTH</sequence>
<proteinExistence type="predicted"/>
<name>A0A1Q8QGF0_9FIRM</name>
<accession>A0A1Q8QGF0</accession>
<evidence type="ECO:0000313" key="2">
    <source>
        <dbReference type="Proteomes" id="UP000186102"/>
    </source>
</evidence>
<dbReference type="OrthoDB" id="5241828at2"/>
<reference evidence="1 2" key="1">
    <citation type="submission" date="2016-09" db="EMBL/GenBank/DDBJ databases">
        <title>Complete genome of Desulfosporosinus sp. OL.</title>
        <authorList>
            <person name="Mardanov A."/>
            <person name="Beletsky A."/>
            <person name="Panova A."/>
            <person name="Karnachuk O."/>
            <person name="Ravin N."/>
        </authorList>
    </citation>
    <scope>NUCLEOTIDE SEQUENCE [LARGE SCALE GENOMIC DNA]</scope>
    <source>
        <strain evidence="1 2">OL</strain>
    </source>
</reference>
<gene>
    <name evidence="1" type="ORF">DSOL_5028</name>
</gene>
<organism evidence="1 2">
    <name type="scientific">Desulfosporosinus metallidurans</name>
    <dbReference type="NCBI Taxonomy" id="1888891"/>
    <lineage>
        <taxon>Bacteria</taxon>
        <taxon>Bacillati</taxon>
        <taxon>Bacillota</taxon>
        <taxon>Clostridia</taxon>
        <taxon>Eubacteriales</taxon>
        <taxon>Desulfitobacteriaceae</taxon>
        <taxon>Desulfosporosinus</taxon>
    </lineage>
</organism>
<evidence type="ECO:0000313" key="1">
    <source>
        <dbReference type="EMBL" id="OLN26368.1"/>
    </source>
</evidence>
<comment type="caution">
    <text evidence="1">The sequence shown here is derived from an EMBL/GenBank/DDBJ whole genome shotgun (WGS) entry which is preliminary data.</text>
</comment>
<dbReference type="STRING" id="1888891.DSOL_5028"/>
<keyword evidence="2" id="KW-1185">Reference proteome</keyword>